<dbReference type="AlphaFoldDB" id="A0AAE2DJX9"/>
<comment type="caution">
    <text evidence="2">The sequence shown here is derived from an EMBL/GenBank/DDBJ whole genome shotgun (WGS) entry which is preliminary data.</text>
</comment>
<evidence type="ECO:0000256" key="1">
    <source>
        <dbReference type="SAM" id="SignalP"/>
    </source>
</evidence>
<evidence type="ECO:0008006" key="4">
    <source>
        <dbReference type="Google" id="ProtNLM"/>
    </source>
</evidence>
<proteinExistence type="predicted"/>
<keyword evidence="1" id="KW-0732">Signal</keyword>
<sequence>MSVKKILAGGLVLILAGCSSHSEMKSTPDKQVDSSYQMRVGFSSADNCPVTRGNDKESAAIAAVGVAIAAEVAGKLVGNAVDALGDYLSKDQAISYKDSSRMNGFAKSSKGGELSSNDEEGCMIIVIAKDFGTPANNTFSSYFTDPTLQTASPAINRATGVNGPLALYLEARFKFSGGKGNTPTAFTFVPVYWYYPRFVTPDSWRFGSERDVLLRAELSTPGAASPFGLLELQWSAVKSGGISSQSVVGRKLPWSPLPEGLTLAASKVTSEIQKPIYPVNVKAIFTETAKPYVLLKYTGDALKNQKATLSGAAEESVTQAFSQQARITARQSAVGNIEKKYNDYSTAYDNASASYTTYKNATGIEKTKALVRARIAYEKLDNSETTLQAAYNNAGIGSFEPLPALTPLQ</sequence>
<feature type="signal peptide" evidence="1">
    <location>
        <begin position="1"/>
        <end position="22"/>
    </location>
</feature>
<dbReference type="Proteomes" id="UP000031587">
    <property type="component" value="Unassembled WGS sequence"/>
</dbReference>
<protein>
    <recommendedName>
        <fullName evidence="4">Lipoprotein</fullName>
    </recommendedName>
</protein>
<evidence type="ECO:0000313" key="3">
    <source>
        <dbReference type="Proteomes" id="UP000031587"/>
    </source>
</evidence>
<dbReference type="PROSITE" id="PS51257">
    <property type="entry name" value="PROKAR_LIPOPROTEIN"/>
    <property type="match status" value="1"/>
</dbReference>
<gene>
    <name evidence="2" type="ORF">QS95_19010</name>
</gene>
<accession>A0AAE2DJX9</accession>
<organism evidence="2 3">
    <name type="scientific">Pseudomonas fluorescens</name>
    <dbReference type="NCBI Taxonomy" id="294"/>
    <lineage>
        <taxon>Bacteria</taxon>
        <taxon>Pseudomonadati</taxon>
        <taxon>Pseudomonadota</taxon>
        <taxon>Gammaproteobacteria</taxon>
        <taxon>Pseudomonadales</taxon>
        <taxon>Pseudomonadaceae</taxon>
        <taxon>Pseudomonas</taxon>
    </lineage>
</organism>
<name>A0AAE2DJX9_PSEFL</name>
<reference evidence="2 3" key="1">
    <citation type="submission" date="2014-11" db="EMBL/GenBank/DDBJ databases">
        <title>Draft genome sequence of Pseudomonas fluorescens strains SF4c SF39a.</title>
        <authorList>
            <person name="Underwood G.E."/>
            <person name="Ly L.K."/>
            <person name="Bitzer A.S."/>
            <person name="Godino A."/>
            <person name="Bucci V."/>
            <person name="Fischer S."/>
            <person name="Silby M.W."/>
        </authorList>
    </citation>
    <scope>NUCLEOTIDE SEQUENCE [LARGE SCALE GENOMIC DNA]</scope>
    <source>
        <strain evidence="2 3">SF4c</strain>
    </source>
</reference>
<dbReference type="RefSeq" id="WP_039770355.1">
    <property type="nucleotide sequence ID" value="NZ_JTGH01000015.1"/>
</dbReference>
<feature type="chain" id="PRO_5042008702" description="Lipoprotein" evidence="1">
    <location>
        <begin position="23"/>
        <end position="409"/>
    </location>
</feature>
<dbReference type="EMBL" id="JTGH01000015">
    <property type="protein sequence ID" value="KIF58222.1"/>
    <property type="molecule type" value="Genomic_DNA"/>
</dbReference>
<evidence type="ECO:0000313" key="2">
    <source>
        <dbReference type="EMBL" id="KIF58222.1"/>
    </source>
</evidence>